<reference evidence="2" key="2">
    <citation type="submission" date="2023-06" db="EMBL/GenBank/DDBJ databases">
        <authorList>
            <person name="Ma L."/>
            <person name="Liu K.-W."/>
            <person name="Li Z."/>
            <person name="Hsiao Y.-Y."/>
            <person name="Qi Y."/>
            <person name="Fu T."/>
            <person name="Tang G."/>
            <person name="Zhang D."/>
            <person name="Sun W.-H."/>
            <person name="Liu D.-K."/>
            <person name="Li Y."/>
            <person name="Chen G.-Z."/>
            <person name="Liu X.-D."/>
            <person name="Liao X.-Y."/>
            <person name="Jiang Y.-T."/>
            <person name="Yu X."/>
            <person name="Hao Y."/>
            <person name="Huang J."/>
            <person name="Zhao X.-W."/>
            <person name="Ke S."/>
            <person name="Chen Y.-Y."/>
            <person name="Wu W.-L."/>
            <person name="Hsu J.-L."/>
            <person name="Lin Y.-F."/>
            <person name="Huang M.-D."/>
            <person name="Li C.-Y."/>
            <person name="Huang L."/>
            <person name="Wang Z.-W."/>
            <person name="Zhao X."/>
            <person name="Zhong W.-Y."/>
            <person name="Peng D.-H."/>
            <person name="Ahmad S."/>
            <person name="Lan S."/>
            <person name="Zhang J.-S."/>
            <person name="Tsai W.-C."/>
            <person name="Van De Peer Y."/>
            <person name="Liu Z.-J."/>
        </authorList>
    </citation>
    <scope>NUCLEOTIDE SEQUENCE</scope>
    <source>
        <strain evidence="2">SCP</strain>
        <tissue evidence="2">Leaves</tissue>
    </source>
</reference>
<dbReference type="InterPro" id="IPR000477">
    <property type="entry name" value="RT_dom"/>
</dbReference>
<dbReference type="Proteomes" id="UP001179952">
    <property type="component" value="Unassembled WGS sequence"/>
</dbReference>
<dbReference type="PANTHER" id="PTHR19446">
    <property type="entry name" value="REVERSE TRANSCRIPTASES"/>
    <property type="match status" value="1"/>
</dbReference>
<dbReference type="PROSITE" id="PS50878">
    <property type="entry name" value="RT_POL"/>
    <property type="match status" value="1"/>
</dbReference>
<comment type="caution">
    <text evidence="2">The sequence shown here is derived from an EMBL/GenBank/DDBJ whole genome shotgun (WGS) entry which is preliminary data.</text>
</comment>
<keyword evidence="3" id="KW-1185">Reference proteome</keyword>
<dbReference type="Pfam" id="PF00078">
    <property type="entry name" value="RVT_1"/>
    <property type="match status" value="1"/>
</dbReference>
<dbReference type="EMBL" id="JAUJYN010000002">
    <property type="protein sequence ID" value="KAK1278012.1"/>
    <property type="molecule type" value="Genomic_DNA"/>
</dbReference>
<feature type="domain" description="Reverse transcriptase" evidence="1">
    <location>
        <begin position="4"/>
        <end position="270"/>
    </location>
</feature>
<protein>
    <recommendedName>
        <fullName evidence="1">Reverse transcriptase domain-containing protein</fullName>
    </recommendedName>
</protein>
<dbReference type="CDD" id="cd01650">
    <property type="entry name" value="RT_nLTR_like"/>
    <property type="match status" value="1"/>
</dbReference>
<dbReference type="AlphaFoldDB" id="A0AAV9BNK7"/>
<dbReference type="InterPro" id="IPR043502">
    <property type="entry name" value="DNA/RNA_pol_sf"/>
</dbReference>
<reference evidence="2" key="1">
    <citation type="journal article" date="2023" name="Nat. Commun.">
        <title>Diploid and tetraploid genomes of Acorus and the evolution of monocots.</title>
        <authorList>
            <person name="Ma L."/>
            <person name="Liu K.W."/>
            <person name="Li Z."/>
            <person name="Hsiao Y.Y."/>
            <person name="Qi Y."/>
            <person name="Fu T."/>
            <person name="Tang G.D."/>
            <person name="Zhang D."/>
            <person name="Sun W.H."/>
            <person name="Liu D.K."/>
            <person name="Li Y."/>
            <person name="Chen G.Z."/>
            <person name="Liu X.D."/>
            <person name="Liao X.Y."/>
            <person name="Jiang Y.T."/>
            <person name="Yu X."/>
            <person name="Hao Y."/>
            <person name="Huang J."/>
            <person name="Zhao X.W."/>
            <person name="Ke S."/>
            <person name="Chen Y.Y."/>
            <person name="Wu W.L."/>
            <person name="Hsu J.L."/>
            <person name="Lin Y.F."/>
            <person name="Huang M.D."/>
            <person name="Li C.Y."/>
            <person name="Huang L."/>
            <person name="Wang Z.W."/>
            <person name="Zhao X."/>
            <person name="Zhong W.Y."/>
            <person name="Peng D.H."/>
            <person name="Ahmad S."/>
            <person name="Lan S."/>
            <person name="Zhang J.S."/>
            <person name="Tsai W.C."/>
            <person name="Van de Peer Y."/>
            <person name="Liu Z.J."/>
        </authorList>
    </citation>
    <scope>NUCLEOTIDE SEQUENCE</scope>
    <source>
        <strain evidence="2">SCP</strain>
    </source>
</reference>
<name>A0AAV9BNK7_ACOGR</name>
<proteinExistence type="predicted"/>
<accession>A0AAV9BNK7</accession>
<gene>
    <name evidence="2" type="ORF">QJS04_geneDACA022673</name>
</gene>
<evidence type="ECO:0000259" key="1">
    <source>
        <dbReference type="PROSITE" id="PS50878"/>
    </source>
</evidence>
<organism evidence="2 3">
    <name type="scientific">Acorus gramineus</name>
    <name type="common">Dwarf sweet flag</name>
    <dbReference type="NCBI Taxonomy" id="55184"/>
    <lineage>
        <taxon>Eukaryota</taxon>
        <taxon>Viridiplantae</taxon>
        <taxon>Streptophyta</taxon>
        <taxon>Embryophyta</taxon>
        <taxon>Tracheophyta</taxon>
        <taxon>Spermatophyta</taxon>
        <taxon>Magnoliopsida</taxon>
        <taxon>Liliopsida</taxon>
        <taxon>Acoraceae</taxon>
        <taxon>Acorus</taxon>
    </lineage>
</organism>
<evidence type="ECO:0000313" key="2">
    <source>
        <dbReference type="EMBL" id="KAK1278012.1"/>
    </source>
</evidence>
<evidence type="ECO:0000313" key="3">
    <source>
        <dbReference type="Proteomes" id="UP001179952"/>
    </source>
</evidence>
<dbReference type="SUPFAM" id="SSF56672">
    <property type="entry name" value="DNA/RNA polymerases"/>
    <property type="match status" value="1"/>
</dbReference>
<sequence length="301" mass="33703">MCEDFHSGQQSMGCMNSSTFVLIPKKDCAIQVDDYWPICLANGAYMIVAKILANRLKGVCGDLVNTAQAAFIPGRLLQEGFLAAQEVVNALHRDHRKGLLFKLDFAKAYDNVDREFLLKVMAVHGFSSRWIRMISQCINSARASVCVNGSLAGYFNLNKGLRQGDALSPLLFVLVANILSRLTRRAEQDRWVTGLAWTSSGQRVSLIQYADDTLMMCEAEESNVRGLRVILKCFDLLTGLKIHFRKSTLLGINTSAEENRRMAAWMGCGVDEFPTRHLGLPLVKGRLVKADWDPLIDRFQR</sequence>